<name>A0ABS7AHI3_9PROT</name>
<protein>
    <recommendedName>
        <fullName evidence="4">Stringent starvation protein B</fullName>
    </recommendedName>
</protein>
<dbReference type="EMBL" id="JAHYBZ010000014">
    <property type="protein sequence ID" value="MBW6401774.1"/>
    <property type="molecule type" value="Genomic_DNA"/>
</dbReference>
<accession>A0ABS7AHI3</accession>
<dbReference type="Proteomes" id="UP001196565">
    <property type="component" value="Unassembled WGS sequence"/>
</dbReference>
<evidence type="ECO:0008006" key="4">
    <source>
        <dbReference type="Google" id="ProtNLM"/>
    </source>
</evidence>
<dbReference type="Pfam" id="PF04386">
    <property type="entry name" value="SspB"/>
    <property type="match status" value="1"/>
</dbReference>
<dbReference type="InterPro" id="IPR036760">
    <property type="entry name" value="SspB-like_sf"/>
</dbReference>
<dbReference type="SUPFAM" id="SSF101738">
    <property type="entry name" value="SspB-like"/>
    <property type="match status" value="1"/>
</dbReference>
<feature type="compositionally biased region" description="Basic and acidic residues" evidence="1">
    <location>
        <begin position="164"/>
        <end position="173"/>
    </location>
</feature>
<evidence type="ECO:0000313" key="2">
    <source>
        <dbReference type="EMBL" id="MBW6401774.1"/>
    </source>
</evidence>
<gene>
    <name evidence="2" type="ORF">KPL78_28255</name>
</gene>
<evidence type="ECO:0000313" key="3">
    <source>
        <dbReference type="Proteomes" id="UP001196565"/>
    </source>
</evidence>
<reference evidence="2 3" key="1">
    <citation type="submission" date="2021-07" db="EMBL/GenBank/DDBJ databases">
        <authorList>
            <person name="So Y."/>
        </authorList>
    </citation>
    <scope>NUCLEOTIDE SEQUENCE [LARGE SCALE GENOMIC DNA]</scope>
    <source>
        <strain evidence="2 3">HJA6</strain>
    </source>
</reference>
<proteinExistence type="predicted"/>
<keyword evidence="3" id="KW-1185">Reference proteome</keyword>
<dbReference type="InterPro" id="IPR007481">
    <property type="entry name" value="SspB"/>
</dbReference>
<organism evidence="2 3">
    <name type="scientific">Roseomonas alba</name>
    <dbReference type="NCBI Taxonomy" id="2846776"/>
    <lineage>
        <taxon>Bacteria</taxon>
        <taxon>Pseudomonadati</taxon>
        <taxon>Pseudomonadota</taxon>
        <taxon>Alphaproteobacteria</taxon>
        <taxon>Acetobacterales</taxon>
        <taxon>Roseomonadaceae</taxon>
        <taxon>Roseomonas</taxon>
    </lineage>
</organism>
<feature type="region of interest" description="Disordered" evidence="1">
    <location>
        <begin position="137"/>
        <end position="173"/>
    </location>
</feature>
<sequence>MSDDAAPPESLLPYDIWAEEALREVAIRALESAAKDGLPGEHHFYLTFRTDHPGATVPGHLKARYPQEITIVLQHQFEDLVIDRVAGRFSVTLYFGGVPSRLVVPFGALTMFHDPHVRFGLRFPALGMNGPIMEDVAEAPDDVEPEPEAETPPAAPAQVVSLDAFRRKPAKDG</sequence>
<dbReference type="RefSeq" id="WP_219766644.1">
    <property type="nucleotide sequence ID" value="NZ_JAHYBZ010000014.1"/>
</dbReference>
<evidence type="ECO:0000256" key="1">
    <source>
        <dbReference type="SAM" id="MobiDB-lite"/>
    </source>
</evidence>
<dbReference type="Gene3D" id="2.30.30.220">
    <property type="entry name" value="SspB-like"/>
    <property type="match status" value="1"/>
</dbReference>
<feature type="compositionally biased region" description="Acidic residues" evidence="1">
    <location>
        <begin position="137"/>
        <end position="149"/>
    </location>
</feature>
<comment type="caution">
    <text evidence="2">The sequence shown here is derived from an EMBL/GenBank/DDBJ whole genome shotgun (WGS) entry which is preliminary data.</text>
</comment>